<dbReference type="InterPro" id="IPR001387">
    <property type="entry name" value="Cro/C1-type_HTH"/>
</dbReference>
<dbReference type="Gene3D" id="1.10.260.40">
    <property type="entry name" value="lambda repressor-like DNA-binding domains"/>
    <property type="match status" value="1"/>
</dbReference>
<dbReference type="SMART" id="SM00530">
    <property type="entry name" value="HTH_XRE"/>
    <property type="match status" value="1"/>
</dbReference>
<feature type="region of interest" description="Disordered" evidence="4">
    <location>
        <begin position="136"/>
        <end position="159"/>
    </location>
</feature>
<sequence>MNLQSNTGWDTVTILRKNQPRKSEARQEKVVRAAQRSGQEIETSKKFNAATNRQHQMSASVSKLSSDLEEFHHNTVGMEVGRLIQRGRQEKKWTQAELAKQINEKPSVIVEYESGRAVVNNQILGKIERAIGIKLRGKDKGQPFQTKVPKGKQAEKSKE</sequence>
<dbReference type="PROSITE" id="PS50943">
    <property type="entry name" value="HTH_CROC1"/>
    <property type="match status" value="1"/>
</dbReference>
<organism evidence="6 7">
    <name type="scientific">Trichinella britovi</name>
    <name type="common">Parasitic roundworm</name>
    <dbReference type="NCBI Taxonomy" id="45882"/>
    <lineage>
        <taxon>Eukaryota</taxon>
        <taxon>Metazoa</taxon>
        <taxon>Ecdysozoa</taxon>
        <taxon>Nematoda</taxon>
        <taxon>Enoplea</taxon>
        <taxon>Dorylaimia</taxon>
        <taxon>Trichinellida</taxon>
        <taxon>Trichinellidae</taxon>
        <taxon>Trichinella</taxon>
    </lineage>
</organism>
<evidence type="ECO:0000256" key="3">
    <source>
        <dbReference type="ARBA" id="ARBA00023163"/>
    </source>
</evidence>
<dbReference type="InterPro" id="IPR013729">
    <property type="entry name" value="MBF1_N"/>
</dbReference>
<keyword evidence="7" id="KW-1185">Reference proteome</keyword>
<dbReference type="EMBL" id="JYDI01000283">
    <property type="protein sequence ID" value="KRY46523.1"/>
    <property type="molecule type" value="Genomic_DNA"/>
</dbReference>
<feature type="domain" description="HTH cro/C1-type" evidence="5">
    <location>
        <begin position="84"/>
        <end position="138"/>
    </location>
</feature>
<evidence type="ECO:0000259" key="5">
    <source>
        <dbReference type="PROSITE" id="PS50943"/>
    </source>
</evidence>
<dbReference type="SUPFAM" id="SSF47413">
    <property type="entry name" value="lambda repressor-like DNA-binding domains"/>
    <property type="match status" value="1"/>
</dbReference>
<dbReference type="Pfam" id="PF01381">
    <property type="entry name" value="HTH_3"/>
    <property type="match status" value="1"/>
</dbReference>
<protein>
    <submittedName>
        <fullName evidence="6">Endothelial differentiation-related factor 1</fullName>
    </submittedName>
</protein>
<name>A0A0V1CB26_TRIBR</name>
<dbReference type="CDD" id="cd00093">
    <property type="entry name" value="HTH_XRE"/>
    <property type="match status" value="1"/>
</dbReference>
<evidence type="ECO:0000256" key="4">
    <source>
        <dbReference type="SAM" id="MobiDB-lite"/>
    </source>
</evidence>
<dbReference type="OrthoDB" id="10253401at2759"/>
<evidence type="ECO:0000256" key="1">
    <source>
        <dbReference type="ARBA" id="ARBA00023015"/>
    </source>
</evidence>
<evidence type="ECO:0000313" key="6">
    <source>
        <dbReference type="EMBL" id="KRY46523.1"/>
    </source>
</evidence>
<dbReference type="OMA" id="GKNKSCK"/>
<dbReference type="GO" id="GO:0005634">
    <property type="term" value="C:nucleus"/>
    <property type="evidence" value="ECO:0007669"/>
    <property type="project" value="TreeGrafter"/>
</dbReference>
<evidence type="ECO:0000256" key="2">
    <source>
        <dbReference type="ARBA" id="ARBA00023125"/>
    </source>
</evidence>
<reference evidence="6 7" key="1">
    <citation type="submission" date="2015-01" db="EMBL/GenBank/DDBJ databases">
        <title>Evolution of Trichinella species and genotypes.</title>
        <authorList>
            <person name="Korhonen P.K."/>
            <person name="Edoardo P."/>
            <person name="Giuseppe L.R."/>
            <person name="Gasser R.B."/>
        </authorList>
    </citation>
    <scope>NUCLEOTIDE SEQUENCE [LARGE SCALE GENOMIC DNA]</scope>
    <source>
        <strain evidence="6">ISS120</strain>
    </source>
</reference>
<dbReference type="STRING" id="45882.A0A0V1CB26"/>
<keyword evidence="2" id="KW-0238">DNA-binding</keyword>
<dbReference type="GO" id="GO:0003677">
    <property type="term" value="F:DNA binding"/>
    <property type="evidence" value="ECO:0007669"/>
    <property type="project" value="UniProtKB-KW"/>
</dbReference>
<evidence type="ECO:0000313" key="7">
    <source>
        <dbReference type="Proteomes" id="UP000054653"/>
    </source>
</evidence>
<proteinExistence type="predicted"/>
<keyword evidence="1" id="KW-0805">Transcription regulation</keyword>
<dbReference type="AlphaFoldDB" id="A0A0V1CB26"/>
<dbReference type="FunFam" id="1.10.260.40:FF:000018">
    <property type="entry name" value="Multiprotein bridging factor 1"/>
    <property type="match status" value="1"/>
</dbReference>
<dbReference type="Pfam" id="PF08523">
    <property type="entry name" value="MBF1"/>
    <property type="match status" value="1"/>
</dbReference>
<keyword evidence="3" id="KW-0804">Transcription</keyword>
<dbReference type="InterPro" id="IPR010982">
    <property type="entry name" value="Lambda_DNA-bd_dom_sf"/>
</dbReference>
<dbReference type="PANTHER" id="PTHR10245:SF15">
    <property type="entry name" value="ENDOTHELIAL DIFFERENTIATION-RELATED FACTOR 1"/>
    <property type="match status" value="1"/>
</dbReference>
<dbReference type="Proteomes" id="UP000054653">
    <property type="component" value="Unassembled WGS sequence"/>
</dbReference>
<dbReference type="PANTHER" id="PTHR10245">
    <property type="entry name" value="ENDOTHELIAL DIFFERENTIATION-RELATED FACTOR 1 MULTIPROTEIN BRIDGING FACTOR 1"/>
    <property type="match status" value="1"/>
</dbReference>
<comment type="caution">
    <text evidence="6">The sequence shown here is derived from an EMBL/GenBank/DDBJ whole genome shotgun (WGS) entry which is preliminary data.</text>
</comment>
<accession>A0A0V1CB26</accession>
<gene>
    <name evidence="6" type="primary">Edf1</name>
    <name evidence="6" type="ORF">T03_17434</name>
</gene>